<reference evidence="2 3" key="1">
    <citation type="journal article" date="2014" name="PLoS ONE">
        <title>Global Analysis of Gene Expression Profiles in Physic Nut (Jatropha curcas L.) Seedlings Exposed to Salt Stress.</title>
        <authorList>
            <person name="Zhang L."/>
            <person name="Zhang C."/>
            <person name="Wu P."/>
            <person name="Chen Y."/>
            <person name="Li M."/>
            <person name="Jiang H."/>
            <person name="Wu G."/>
        </authorList>
    </citation>
    <scope>NUCLEOTIDE SEQUENCE [LARGE SCALE GENOMIC DNA]</scope>
    <source>
        <strain evidence="3">cv. GZQX0401</strain>
        <tissue evidence="2">Young leaves</tissue>
    </source>
</reference>
<protein>
    <recommendedName>
        <fullName evidence="1">Alpha 1,4-glycosyltransferase domain-containing protein</fullName>
    </recommendedName>
</protein>
<gene>
    <name evidence="2" type="ORF">JCGZ_21408</name>
</gene>
<accession>A0A067JAZ5</accession>
<keyword evidence="3" id="KW-1185">Reference proteome</keyword>
<dbReference type="OrthoDB" id="409543at2759"/>
<organism evidence="2 3">
    <name type="scientific">Jatropha curcas</name>
    <name type="common">Barbados nut</name>
    <dbReference type="NCBI Taxonomy" id="180498"/>
    <lineage>
        <taxon>Eukaryota</taxon>
        <taxon>Viridiplantae</taxon>
        <taxon>Streptophyta</taxon>
        <taxon>Embryophyta</taxon>
        <taxon>Tracheophyta</taxon>
        <taxon>Spermatophyta</taxon>
        <taxon>Magnoliopsida</taxon>
        <taxon>eudicotyledons</taxon>
        <taxon>Gunneridae</taxon>
        <taxon>Pentapetalae</taxon>
        <taxon>rosids</taxon>
        <taxon>fabids</taxon>
        <taxon>Malpighiales</taxon>
        <taxon>Euphorbiaceae</taxon>
        <taxon>Crotonoideae</taxon>
        <taxon>Jatropheae</taxon>
        <taxon>Jatropha</taxon>
    </lineage>
</organism>
<proteinExistence type="predicted"/>
<evidence type="ECO:0000259" key="1">
    <source>
        <dbReference type="Pfam" id="PF04572"/>
    </source>
</evidence>
<dbReference type="InterPro" id="IPR029044">
    <property type="entry name" value="Nucleotide-diphossugar_trans"/>
</dbReference>
<dbReference type="InterPro" id="IPR007652">
    <property type="entry name" value="A1-4-GlycosylTfrase_dom"/>
</dbReference>
<name>A0A067JAZ5_JATCU</name>
<dbReference type="InterPro" id="IPR044789">
    <property type="entry name" value="Put_A1-4-GlycosylTfrase_plant"/>
</dbReference>
<sequence length="211" mass="24307">MDSKRGSLVLKPFLDKGFKVNAIRPDFDDILKNTRAESWFHELKKGKVKPGDVSIGAQNIDIGTGNWSRLNNAVLIFDKKHPLVFKFIEEFALTFDGNKWGHNGPYLVSRVVSRVDGRPGFNFTVLPPSAFYPVNWSKIRTLFRAPRDELHWKWLRRKLGQIRKESLAVHLWNKQSRQIKVENGSIINHLMLDSCIFCNSSSFNLLNNSKI</sequence>
<feature type="domain" description="Alpha 1,4-glycosyltransferase" evidence="1">
    <location>
        <begin position="77"/>
        <end position="200"/>
    </location>
</feature>
<dbReference type="PANTHER" id="PTHR46781">
    <property type="entry name" value="ALPHA 1,4-GLYCOSYLTRANSFERASE FAMILY PROTEIN"/>
    <property type="match status" value="1"/>
</dbReference>
<dbReference type="AlphaFoldDB" id="A0A067JAZ5"/>
<dbReference type="Pfam" id="PF04572">
    <property type="entry name" value="Gb3_synth"/>
    <property type="match status" value="1"/>
</dbReference>
<dbReference type="SUPFAM" id="SSF53448">
    <property type="entry name" value="Nucleotide-diphospho-sugar transferases"/>
    <property type="match status" value="1"/>
</dbReference>
<dbReference type="EMBL" id="KK915662">
    <property type="protein sequence ID" value="KDP20937.1"/>
    <property type="molecule type" value="Genomic_DNA"/>
</dbReference>
<evidence type="ECO:0000313" key="2">
    <source>
        <dbReference type="EMBL" id="KDP20937.1"/>
    </source>
</evidence>
<dbReference type="PANTHER" id="PTHR46781:SF5">
    <property type="entry name" value="ALPHA 1,4-GLYCOSYLTRANSFERASE FAMILY PROTEIN"/>
    <property type="match status" value="1"/>
</dbReference>
<dbReference type="Proteomes" id="UP000027138">
    <property type="component" value="Unassembled WGS sequence"/>
</dbReference>
<evidence type="ECO:0000313" key="3">
    <source>
        <dbReference type="Proteomes" id="UP000027138"/>
    </source>
</evidence>